<keyword evidence="5" id="KW-0067">ATP-binding</keyword>
<feature type="domain" description="Adenylyl/Guanylyl and SMODS C-terminal sensor" evidence="12">
    <location>
        <begin position="339"/>
        <end position="446"/>
    </location>
</feature>
<dbReference type="Proteomes" id="UP001606210">
    <property type="component" value="Unassembled WGS sequence"/>
</dbReference>
<keyword evidence="1" id="KW-0808">Transferase</keyword>
<comment type="catalytic activity">
    <reaction evidence="11">
        <text>GTP + ATP = 3',3'-cGAMP + 2 diphosphate</text>
        <dbReference type="Rhea" id="RHEA:35647"/>
        <dbReference type="ChEBI" id="CHEBI:30616"/>
        <dbReference type="ChEBI" id="CHEBI:33019"/>
        <dbReference type="ChEBI" id="CHEBI:37565"/>
        <dbReference type="ChEBI" id="CHEBI:71501"/>
    </reaction>
    <physiologicalReaction direction="left-to-right" evidence="11">
        <dbReference type="Rhea" id="RHEA:35648"/>
    </physiologicalReaction>
</comment>
<dbReference type="InterPro" id="IPR047805">
    <property type="entry name" value="GAMP_synthase"/>
</dbReference>
<evidence type="ECO:0000256" key="2">
    <source>
        <dbReference type="ARBA" id="ARBA00022695"/>
    </source>
</evidence>
<evidence type="ECO:0000256" key="4">
    <source>
        <dbReference type="ARBA" id="ARBA00022741"/>
    </source>
</evidence>
<evidence type="ECO:0000313" key="15">
    <source>
        <dbReference type="Proteomes" id="UP001606210"/>
    </source>
</evidence>
<evidence type="ECO:0000256" key="5">
    <source>
        <dbReference type="ARBA" id="ARBA00022840"/>
    </source>
</evidence>
<keyword evidence="9" id="KW-0342">GTP-binding</keyword>
<keyword evidence="7" id="KW-0546">Nucleotide metabolism</keyword>
<comment type="caution">
    <text evidence="14">The sequence shown here is derived from an EMBL/GenBank/DDBJ whole genome shotgun (WGS) entry which is preliminary data.</text>
</comment>
<keyword evidence="15" id="KW-1185">Reference proteome</keyword>
<reference evidence="14 15" key="1">
    <citation type="submission" date="2024-08" db="EMBL/GenBank/DDBJ databases">
        <authorList>
            <person name="Lu H."/>
        </authorList>
    </citation>
    <scope>NUCLEOTIDE SEQUENCE [LARGE SCALE GENOMIC DNA]</scope>
    <source>
        <strain evidence="14 15">LYH14W</strain>
    </source>
</reference>
<evidence type="ECO:0000256" key="6">
    <source>
        <dbReference type="ARBA" id="ARBA00022842"/>
    </source>
</evidence>
<dbReference type="InterPro" id="IPR040511">
    <property type="entry name" value="AGS_C"/>
</dbReference>
<evidence type="ECO:0000259" key="12">
    <source>
        <dbReference type="Pfam" id="PF18134"/>
    </source>
</evidence>
<keyword evidence="8" id="KW-0051">Antiviral defense</keyword>
<evidence type="ECO:0000256" key="9">
    <source>
        <dbReference type="ARBA" id="ARBA00023134"/>
    </source>
</evidence>
<sequence>MGQASTLFNGNVEQTLIARVSPTAAQREFLQSSWNTLADHLRSSLKAKHGYTISTWLQGSYKYGTLIKPVHPDEAYDVDLGVYFEWEGDEDVTPTAQQLRTWVQEEIKLFAGTCEDLKSVSEPPKPRCSRANYVRQFHIDTPVYHLNRDSDERRLACLDGTWEDSDPKAFYKWFKNAVDSGERDQVRRLVRYLKAWAAVSFDDVPQARPTSIFLTVLVTESFKKIGTLTRFIGIDDDDALIEVVRNMHARLLEDKHVQNPASDIDENLNRMNAEAWDVFAARLNQLLDIAERADVAEDEAAAAVIWSEAFSFLMPLPEAEELEVVDEESGRAVMLLPEIEVQIFKRGTTERLATHQNEVLGVLRDRDLKFVITNPHVVPQFASVEWTVRNAGGEADEASDLGHRSYGLRQLSTDEHTAYAGKHYMDCVIRLHGQVHALRRVPVVVKDMLPAERSPVRNAPWRRIKTKRRR</sequence>
<feature type="domain" description="Cyclic GMP-AMP synthase DncV-like nucleotidyltransferase" evidence="13">
    <location>
        <begin position="55"/>
        <end position="144"/>
    </location>
</feature>
<dbReference type="Pfam" id="PF18134">
    <property type="entry name" value="AGS_C"/>
    <property type="match status" value="1"/>
</dbReference>
<dbReference type="EMBL" id="JBIGHV010000008">
    <property type="protein sequence ID" value="MFG6432569.1"/>
    <property type="molecule type" value="Genomic_DNA"/>
</dbReference>
<evidence type="ECO:0000256" key="1">
    <source>
        <dbReference type="ARBA" id="ARBA00022679"/>
    </source>
</evidence>
<dbReference type="CDD" id="cd05400">
    <property type="entry name" value="NT_2-5OAS_ClassI-CCAase"/>
    <property type="match status" value="1"/>
</dbReference>
<dbReference type="NCBIfam" id="NF041078">
    <property type="entry name" value="cGAS"/>
    <property type="match status" value="1"/>
</dbReference>
<protein>
    <recommendedName>
        <fullName evidence="10">Cyclic GMP-AMP synthase</fullName>
    </recommendedName>
</protein>
<evidence type="ECO:0000256" key="8">
    <source>
        <dbReference type="ARBA" id="ARBA00023118"/>
    </source>
</evidence>
<dbReference type="InterPro" id="IPR006116">
    <property type="entry name" value="NT_2-5OAS_ClassI-CCAase"/>
</dbReference>
<evidence type="ECO:0000256" key="7">
    <source>
        <dbReference type="ARBA" id="ARBA00023080"/>
    </source>
</evidence>
<keyword evidence="2" id="KW-0548">Nucleotidyltransferase</keyword>
<name>A0ABW7F7L7_9BURK</name>
<organism evidence="14 15">
    <name type="scientific">Pelomonas parva</name>
    <dbReference type="NCBI Taxonomy" id="3299032"/>
    <lineage>
        <taxon>Bacteria</taxon>
        <taxon>Pseudomonadati</taxon>
        <taxon>Pseudomonadota</taxon>
        <taxon>Betaproteobacteria</taxon>
        <taxon>Burkholderiales</taxon>
        <taxon>Sphaerotilaceae</taxon>
        <taxon>Roseateles</taxon>
    </lineage>
</organism>
<accession>A0ABW7F7L7</accession>
<proteinExistence type="predicted"/>
<evidence type="ECO:0000256" key="11">
    <source>
        <dbReference type="ARBA" id="ARBA00048304"/>
    </source>
</evidence>
<evidence type="ECO:0000256" key="3">
    <source>
        <dbReference type="ARBA" id="ARBA00022723"/>
    </source>
</evidence>
<evidence type="ECO:0000256" key="10">
    <source>
        <dbReference type="ARBA" id="ARBA00044145"/>
    </source>
</evidence>
<evidence type="ECO:0000259" key="13">
    <source>
        <dbReference type="Pfam" id="PF21654"/>
    </source>
</evidence>
<keyword evidence="4" id="KW-0547">Nucleotide-binding</keyword>
<dbReference type="RefSeq" id="WP_394482524.1">
    <property type="nucleotide sequence ID" value="NZ_JBIGHV010000008.1"/>
</dbReference>
<keyword evidence="6" id="KW-0460">Magnesium</keyword>
<keyword evidence="3" id="KW-0479">Metal-binding</keyword>
<dbReference type="Pfam" id="PF21654">
    <property type="entry name" value="DncV-like_NTFase"/>
    <property type="match status" value="1"/>
</dbReference>
<dbReference type="InterPro" id="IPR048445">
    <property type="entry name" value="DncV-like_NTFase"/>
</dbReference>
<evidence type="ECO:0000313" key="14">
    <source>
        <dbReference type="EMBL" id="MFG6432569.1"/>
    </source>
</evidence>
<gene>
    <name evidence="14" type="ORF">ACG00Y_21810</name>
</gene>